<evidence type="ECO:0000256" key="1">
    <source>
        <dbReference type="SAM" id="Phobius"/>
    </source>
</evidence>
<dbReference type="AlphaFoldDB" id="C4LGC2"/>
<dbReference type="STRING" id="645127.ckrop_0018"/>
<organism evidence="2 3">
    <name type="scientific">Corynebacterium kroppenstedtii (strain DSM 44385 / JCM 11950 / CIP 105744 / CCUG 35717)</name>
    <dbReference type="NCBI Taxonomy" id="645127"/>
    <lineage>
        <taxon>Bacteria</taxon>
        <taxon>Bacillati</taxon>
        <taxon>Actinomycetota</taxon>
        <taxon>Actinomycetes</taxon>
        <taxon>Mycobacteriales</taxon>
        <taxon>Corynebacteriaceae</taxon>
        <taxon>Corynebacterium</taxon>
    </lineage>
</organism>
<feature type="transmembrane region" description="Helical" evidence="1">
    <location>
        <begin position="6"/>
        <end position="26"/>
    </location>
</feature>
<accession>C4LGC2</accession>
<proteinExistence type="predicted"/>
<dbReference type="KEGG" id="ckp:ckrop_0018"/>
<dbReference type="Proteomes" id="UP000001473">
    <property type="component" value="Chromosome"/>
</dbReference>
<dbReference type="EMBL" id="CP001620">
    <property type="protein sequence ID" value="ACR16818.1"/>
    <property type="molecule type" value="Genomic_DNA"/>
</dbReference>
<protein>
    <submittedName>
        <fullName evidence="2">Uncharacterized protein</fullName>
    </submittedName>
</protein>
<keyword evidence="3" id="KW-1185">Reference proteome</keyword>
<evidence type="ECO:0000313" key="3">
    <source>
        <dbReference type="Proteomes" id="UP000001473"/>
    </source>
</evidence>
<gene>
    <name evidence="2" type="ordered locus">ckrop_0018</name>
</gene>
<dbReference type="HOGENOM" id="CLU_168128_0_0_11"/>
<keyword evidence="1" id="KW-0472">Membrane</keyword>
<dbReference type="OrthoDB" id="4479226at2"/>
<reference evidence="2 3" key="1">
    <citation type="journal article" date="2008" name="J. Biotechnol.">
        <title>Ultrafast pyrosequencing of Corynebacterium kroppenstedtii DSM44385 revealed insights into the physiology of a lipophilic corynebacterium that lacks mycolic acids.</title>
        <authorList>
            <person name="Tauch A."/>
            <person name="Schneider J."/>
            <person name="Szczepanowski R."/>
            <person name="Tilker A."/>
            <person name="Viehoever P."/>
            <person name="Gartemann K.-H."/>
            <person name="Arnold W."/>
            <person name="Blom J."/>
            <person name="Brinkrolf K."/>
            <person name="Brune I."/>
            <person name="Goetker S."/>
            <person name="Weisshaar B."/>
            <person name="Goesmann A."/>
            <person name="Droege M."/>
            <person name="Puehler A."/>
        </authorList>
    </citation>
    <scope>NUCLEOTIDE SEQUENCE [LARGE SCALE GENOMIC DNA]</scope>
    <source>
        <strain evidence="3">DSM 44385 / JCM 11950 / CIP 105744 / CCUG 35717</strain>
    </source>
</reference>
<evidence type="ECO:0000313" key="2">
    <source>
        <dbReference type="EMBL" id="ACR16818.1"/>
    </source>
</evidence>
<keyword evidence="1" id="KW-1133">Transmembrane helix</keyword>
<dbReference type="RefSeq" id="WP_012730706.1">
    <property type="nucleotide sequence ID" value="NC_012704.1"/>
</dbReference>
<sequence>MDTEAWLRLVQLIIAAGGLIAVILTLQQKTNSDNRSEWWRRFTWAVENASDDTTTDEVRRAARIELDELDHNSLARNTERELITRFYRQRTNGTDTMKEKDGGNNE</sequence>
<keyword evidence="1" id="KW-0812">Transmembrane</keyword>
<name>C4LGC2_CORK4</name>